<accession>A0A6B9ZP69</accession>
<sequence>MTRSAYSLLAGILCYAFSGCTDGNNNNIDPVNGFTQNDLFIHTDYAIQKNWVGGTEIAFTDKYPLGSFSGNVHTVQFLLDTLDNKGSYTYLPADAATFDKTKNFDVALLYNNVTYQSGTEVDGTGEIYSKPTGGSLTFSQGPEYQSFTYTLEFGKGKTISGSFKGHVTVIE</sequence>
<dbReference type="EMBL" id="CP048113">
    <property type="protein sequence ID" value="QHS62925.1"/>
    <property type="molecule type" value="Genomic_DNA"/>
</dbReference>
<evidence type="ECO:0000313" key="1">
    <source>
        <dbReference type="EMBL" id="QHS62925.1"/>
    </source>
</evidence>
<dbReference type="KEGG" id="chih:GWR21_26070"/>
<dbReference type="Proteomes" id="UP000476411">
    <property type="component" value="Chromosome"/>
</dbReference>
<dbReference type="AlphaFoldDB" id="A0A6B9ZP69"/>
<name>A0A6B9ZP69_9BACT</name>
<proteinExistence type="predicted"/>
<dbReference type="RefSeq" id="WP_162334649.1">
    <property type="nucleotide sequence ID" value="NZ_CP048113.1"/>
</dbReference>
<protein>
    <submittedName>
        <fullName evidence="1">Uncharacterized protein</fullName>
    </submittedName>
</protein>
<reference evidence="1 2" key="1">
    <citation type="submission" date="2020-01" db="EMBL/GenBank/DDBJ databases">
        <title>Complete genome sequence of Chitinophaga sp. H33E-04 isolated from quinoa roots.</title>
        <authorList>
            <person name="Weon H.-Y."/>
            <person name="Lee S.A."/>
        </authorList>
    </citation>
    <scope>NUCLEOTIDE SEQUENCE [LARGE SCALE GENOMIC DNA]</scope>
    <source>
        <strain evidence="1 2">H33E-04</strain>
    </source>
</reference>
<keyword evidence="2" id="KW-1185">Reference proteome</keyword>
<organism evidence="1 2">
    <name type="scientific">Chitinophaga agri</name>
    <dbReference type="NCBI Taxonomy" id="2703787"/>
    <lineage>
        <taxon>Bacteria</taxon>
        <taxon>Pseudomonadati</taxon>
        <taxon>Bacteroidota</taxon>
        <taxon>Chitinophagia</taxon>
        <taxon>Chitinophagales</taxon>
        <taxon>Chitinophagaceae</taxon>
        <taxon>Chitinophaga</taxon>
    </lineage>
</organism>
<gene>
    <name evidence="1" type="ORF">GWR21_26070</name>
</gene>
<dbReference type="PROSITE" id="PS51257">
    <property type="entry name" value="PROKAR_LIPOPROTEIN"/>
    <property type="match status" value="1"/>
</dbReference>
<evidence type="ECO:0000313" key="2">
    <source>
        <dbReference type="Proteomes" id="UP000476411"/>
    </source>
</evidence>